<dbReference type="EMBL" id="MG757154">
    <property type="protein sequence ID" value="AVD99457.1"/>
    <property type="molecule type" value="Genomic_DNA"/>
</dbReference>
<evidence type="ECO:0000313" key="1">
    <source>
        <dbReference type="EMBL" id="AVD99457.1"/>
    </source>
</evidence>
<proteinExistence type="predicted"/>
<evidence type="ECO:0000313" key="2">
    <source>
        <dbReference type="Proteomes" id="UP000241360"/>
    </source>
</evidence>
<reference evidence="2" key="1">
    <citation type="submission" date="2018-01" db="EMBL/GenBank/DDBJ databases">
        <authorList>
            <person name="Wardenburg K.E."/>
            <person name="Rana S."/>
            <person name="Felix E."/>
            <person name="Puentes R.J."/>
            <person name="Shaffer C.D."/>
            <person name="Weston-Hafer K.A."/>
            <person name="Russell D.A."/>
            <person name="Pope W.H."/>
            <person name="Jacobs-Sera D."/>
            <person name="Hendrix R.W."/>
            <person name="Hatfull G.F."/>
        </authorList>
    </citation>
    <scope>NUCLEOTIDE SEQUENCE [LARGE SCALE GENOMIC DNA]</scope>
</reference>
<sequence>MTAKNKLILSAVLGATAIGLHFVSKATERKQRAQRDAYLEECKARSNAFAEWAEKTTADLDEKLEAAKFWTIVIENDL</sequence>
<accession>A0A2L1IW93</accession>
<dbReference type="Proteomes" id="UP000241360">
    <property type="component" value="Segment"/>
</dbReference>
<protein>
    <submittedName>
        <fullName evidence="1">Uncharacterized protein</fullName>
    </submittedName>
</protein>
<keyword evidence="2" id="KW-1185">Reference proteome</keyword>
<organism evidence="1 2">
    <name type="scientific">Streptomyces phage Bing</name>
    <dbReference type="NCBI Taxonomy" id="2079427"/>
    <lineage>
        <taxon>Viruses</taxon>
        <taxon>Duplodnaviria</taxon>
        <taxon>Heunggongvirae</taxon>
        <taxon>Uroviricota</taxon>
        <taxon>Caudoviricetes</taxon>
        <taxon>Bingvirus</taxon>
        <taxon>Bingvirus bing</taxon>
    </lineage>
</organism>
<name>A0A2L1IW93_9CAUD</name>
<gene>
    <name evidence="1" type="ORF">SEA_BING_35</name>
</gene>